<feature type="transmembrane region" description="Helical" evidence="1">
    <location>
        <begin position="192"/>
        <end position="212"/>
    </location>
</feature>
<evidence type="ECO:0000313" key="3">
    <source>
        <dbReference type="Proteomes" id="UP000679725"/>
    </source>
</evidence>
<dbReference type="Proteomes" id="UP000679725">
    <property type="component" value="Unassembled WGS sequence"/>
</dbReference>
<reference evidence="2 3" key="1">
    <citation type="submission" date="2021-04" db="EMBL/GenBank/DDBJ databases">
        <authorList>
            <person name="Rodrigo-Torres L."/>
            <person name="Arahal R. D."/>
            <person name="Lucena T."/>
        </authorList>
    </citation>
    <scope>NUCLEOTIDE SEQUENCE [LARGE SCALE GENOMIC DNA]</scope>
    <source>
        <strain evidence="2 3">CECT 9623</strain>
    </source>
</reference>
<keyword evidence="1" id="KW-1133">Transmembrane helix</keyword>
<accession>A0ABM8UWT3</accession>
<keyword evidence="1" id="KW-0812">Transmembrane</keyword>
<sequence>MKVILSLLKIQLLAILCLLLLNPVFAQNVRKPDILFLRNETKLEVRIQEVDDTVVKYKKLSDDEGPLFTVKKSEIASIHYGNGEVETFEAVLEVPSYYAPGQSAPQARPAAPLQASGSRNQFLEEIRASSADNLRATYKYYKGKSKTGLVMGIAGTSVGMILSGVGAGIIAGSMDANGNFASYADEQRAIRGAWLMLGGFAGAATFGTVGFIKAGKNGSKAGKIRRELIHRGEPIAFRISPGFNPATQAGYLTLNIRF</sequence>
<proteinExistence type="predicted"/>
<evidence type="ECO:0000313" key="2">
    <source>
        <dbReference type="EMBL" id="CAG5073606.1"/>
    </source>
</evidence>
<dbReference type="EMBL" id="CAJRAU010000009">
    <property type="protein sequence ID" value="CAG5073606.1"/>
    <property type="molecule type" value="Genomic_DNA"/>
</dbReference>
<protein>
    <submittedName>
        <fullName evidence="2">Uncharacterized protein</fullName>
    </submittedName>
</protein>
<comment type="caution">
    <text evidence="2">The sequence shown here is derived from an EMBL/GenBank/DDBJ whole genome shotgun (WGS) entry which is preliminary data.</text>
</comment>
<evidence type="ECO:0000256" key="1">
    <source>
        <dbReference type="SAM" id="Phobius"/>
    </source>
</evidence>
<dbReference type="RefSeq" id="WP_215236086.1">
    <property type="nucleotide sequence ID" value="NZ_CAJRAU010000009.1"/>
</dbReference>
<keyword evidence="3" id="KW-1185">Reference proteome</keyword>
<gene>
    <name evidence="2" type="ORF">DYBT9623_04824</name>
</gene>
<organism evidence="2 3">
    <name type="scientific">Dyadobacter linearis</name>
    <dbReference type="NCBI Taxonomy" id="2823330"/>
    <lineage>
        <taxon>Bacteria</taxon>
        <taxon>Pseudomonadati</taxon>
        <taxon>Bacteroidota</taxon>
        <taxon>Cytophagia</taxon>
        <taxon>Cytophagales</taxon>
        <taxon>Spirosomataceae</taxon>
        <taxon>Dyadobacter</taxon>
    </lineage>
</organism>
<feature type="transmembrane region" description="Helical" evidence="1">
    <location>
        <begin position="149"/>
        <end position="171"/>
    </location>
</feature>
<keyword evidence="1" id="KW-0472">Membrane</keyword>
<name>A0ABM8UWT3_9BACT</name>